<evidence type="ECO:0000313" key="10">
    <source>
        <dbReference type="Proteomes" id="UP000799776"/>
    </source>
</evidence>
<dbReference type="Gene3D" id="3.30.2020.30">
    <property type="match status" value="1"/>
</dbReference>
<dbReference type="PANTHER" id="PTHR10696">
    <property type="entry name" value="GAMMA-BUTYROBETAINE HYDROXYLASE-RELATED"/>
    <property type="match status" value="1"/>
</dbReference>
<evidence type="ECO:0000256" key="4">
    <source>
        <dbReference type="ARBA" id="ARBA00022964"/>
    </source>
</evidence>
<dbReference type="InterPro" id="IPR038492">
    <property type="entry name" value="GBBH-like_N_sf"/>
</dbReference>
<name>A0A9P4HRI0_9PEZI</name>
<dbReference type="GO" id="GO:0046872">
    <property type="term" value="F:metal ion binding"/>
    <property type="evidence" value="ECO:0007669"/>
    <property type="project" value="UniProtKB-KW"/>
</dbReference>
<dbReference type="PANTHER" id="PTHR10696:SF25">
    <property type="entry name" value="OXIDOREDUCTASE AIM17-RELATED"/>
    <property type="match status" value="1"/>
</dbReference>
<dbReference type="InterPro" id="IPR003819">
    <property type="entry name" value="TauD/TfdA-like"/>
</dbReference>
<reference evidence="9" key="1">
    <citation type="journal article" date="2020" name="Stud. Mycol.">
        <title>101 Dothideomycetes genomes: a test case for predicting lifestyles and emergence of pathogens.</title>
        <authorList>
            <person name="Haridas S."/>
            <person name="Albert R."/>
            <person name="Binder M."/>
            <person name="Bloem J."/>
            <person name="Labutti K."/>
            <person name="Salamov A."/>
            <person name="Andreopoulos B."/>
            <person name="Baker S."/>
            <person name="Barry K."/>
            <person name="Bills G."/>
            <person name="Bluhm B."/>
            <person name="Cannon C."/>
            <person name="Castanera R."/>
            <person name="Culley D."/>
            <person name="Daum C."/>
            <person name="Ezra D."/>
            <person name="Gonzalez J."/>
            <person name="Henrissat B."/>
            <person name="Kuo A."/>
            <person name="Liang C."/>
            <person name="Lipzen A."/>
            <person name="Lutzoni F."/>
            <person name="Magnuson J."/>
            <person name="Mondo S."/>
            <person name="Nolan M."/>
            <person name="Ohm R."/>
            <person name="Pangilinan J."/>
            <person name="Park H.-J."/>
            <person name="Ramirez L."/>
            <person name="Alfaro M."/>
            <person name="Sun H."/>
            <person name="Tritt A."/>
            <person name="Yoshinaga Y."/>
            <person name="Zwiers L.-H."/>
            <person name="Turgeon B."/>
            <person name="Goodwin S."/>
            <person name="Spatafora J."/>
            <person name="Crous P."/>
            <person name="Grigoriev I."/>
        </authorList>
    </citation>
    <scope>NUCLEOTIDE SEQUENCE</scope>
    <source>
        <strain evidence="9">CBS 121410</strain>
    </source>
</reference>
<keyword evidence="5" id="KW-0560">Oxidoreductase</keyword>
<comment type="similarity">
    <text evidence="2">Belongs to the gamma-BBH/TMLD family.</text>
</comment>
<evidence type="ECO:0000256" key="2">
    <source>
        <dbReference type="ARBA" id="ARBA00008654"/>
    </source>
</evidence>
<gene>
    <name evidence="9" type="ORF">K490DRAFT_46233</name>
</gene>
<dbReference type="InterPro" id="IPR050411">
    <property type="entry name" value="AlphaKG_dependent_hydroxylases"/>
</dbReference>
<evidence type="ECO:0000313" key="9">
    <source>
        <dbReference type="EMBL" id="KAF2085582.1"/>
    </source>
</evidence>
<feature type="region of interest" description="Disordered" evidence="7">
    <location>
        <begin position="370"/>
        <end position="401"/>
    </location>
</feature>
<comment type="caution">
    <text evidence="9">The sequence shown here is derived from an EMBL/GenBank/DDBJ whole genome shotgun (WGS) entry which is preliminary data.</text>
</comment>
<proteinExistence type="inferred from homology"/>
<evidence type="ECO:0000259" key="8">
    <source>
        <dbReference type="Pfam" id="PF02668"/>
    </source>
</evidence>
<keyword evidence="4" id="KW-0223">Dioxygenase</keyword>
<comment type="cofactor">
    <cofactor evidence="1">
        <name>Fe(2+)</name>
        <dbReference type="ChEBI" id="CHEBI:29033"/>
    </cofactor>
</comment>
<keyword evidence="3" id="KW-0479">Metal-binding</keyword>
<organism evidence="9 10">
    <name type="scientific">Saccharata proteae CBS 121410</name>
    <dbReference type="NCBI Taxonomy" id="1314787"/>
    <lineage>
        <taxon>Eukaryota</taxon>
        <taxon>Fungi</taxon>
        <taxon>Dikarya</taxon>
        <taxon>Ascomycota</taxon>
        <taxon>Pezizomycotina</taxon>
        <taxon>Dothideomycetes</taxon>
        <taxon>Dothideomycetes incertae sedis</taxon>
        <taxon>Botryosphaeriales</taxon>
        <taxon>Saccharataceae</taxon>
        <taxon>Saccharata</taxon>
    </lineage>
</organism>
<feature type="compositionally biased region" description="Acidic residues" evidence="7">
    <location>
        <begin position="379"/>
        <end position="394"/>
    </location>
</feature>
<evidence type="ECO:0000256" key="7">
    <source>
        <dbReference type="SAM" id="MobiDB-lite"/>
    </source>
</evidence>
<dbReference type="GO" id="GO:0051213">
    <property type="term" value="F:dioxygenase activity"/>
    <property type="evidence" value="ECO:0007669"/>
    <property type="project" value="UniProtKB-KW"/>
</dbReference>
<protein>
    <submittedName>
        <fullName evidence="9">Clavaminate synthase-like protein</fullName>
    </submittedName>
</protein>
<dbReference type="GO" id="GO:0045329">
    <property type="term" value="P:carnitine biosynthetic process"/>
    <property type="evidence" value="ECO:0007669"/>
    <property type="project" value="TreeGrafter"/>
</dbReference>
<feature type="domain" description="TauD/TfdA-like" evidence="8">
    <location>
        <begin position="117"/>
        <end position="238"/>
    </location>
</feature>
<dbReference type="Proteomes" id="UP000799776">
    <property type="component" value="Unassembled WGS sequence"/>
</dbReference>
<dbReference type="EMBL" id="ML978729">
    <property type="protein sequence ID" value="KAF2085582.1"/>
    <property type="molecule type" value="Genomic_DNA"/>
</dbReference>
<dbReference type="OrthoDB" id="406634at2759"/>
<sequence>MKEEKPVRTVSPIFLRDCCRCPLCLDPSGQKLFRSTDIPADIRGTPTLNPSGDEIEIRWDNDIPGFPSDHVTRLPWPKLVPQDMIRHRMARTIVDQFTTHPVIWNRVKLHKDPDKWVEYNDYMTSDDALYKSLKHLLKWGILFLRNVPDSEQSVEHIANRIGCLKETLYGRTWDVKSKPSAENIAYTSHYLGLHQDLLYTTCPPKLQILHSLRAQAPGGESLFSDPQQAVKDLWETNPFHYSPPFQGVINPSGTMSVDMDLEYFMDHLRIFTNEVEKEKNVYELRLKEGECVIFDNERILHARREFDAQKGERWLKGAYVDRDVFESKLQTLVARFESPAKQHVDSLFPDFDLAQLKRDLTRLRRNFVRPTEREKEEERKEEDEDEFDEEDMEYDSGSVRI</sequence>
<accession>A0A9P4HRI0</accession>
<dbReference type="Pfam" id="PF02668">
    <property type="entry name" value="TauD"/>
    <property type="match status" value="2"/>
</dbReference>
<dbReference type="AlphaFoldDB" id="A0A9P4HRI0"/>
<keyword evidence="10" id="KW-1185">Reference proteome</keyword>
<evidence type="ECO:0000256" key="3">
    <source>
        <dbReference type="ARBA" id="ARBA00022723"/>
    </source>
</evidence>
<dbReference type="SUPFAM" id="SSF51197">
    <property type="entry name" value="Clavaminate synthase-like"/>
    <property type="match status" value="1"/>
</dbReference>
<feature type="domain" description="TauD/TfdA-like" evidence="8">
    <location>
        <begin position="257"/>
        <end position="319"/>
    </location>
</feature>
<dbReference type="Gene3D" id="3.60.130.10">
    <property type="entry name" value="Clavaminate synthase-like"/>
    <property type="match status" value="2"/>
</dbReference>
<keyword evidence="6" id="KW-0408">Iron</keyword>
<evidence type="ECO:0000256" key="5">
    <source>
        <dbReference type="ARBA" id="ARBA00023002"/>
    </source>
</evidence>
<dbReference type="GO" id="GO:0005739">
    <property type="term" value="C:mitochondrion"/>
    <property type="evidence" value="ECO:0007669"/>
    <property type="project" value="TreeGrafter"/>
</dbReference>
<evidence type="ECO:0000256" key="1">
    <source>
        <dbReference type="ARBA" id="ARBA00001954"/>
    </source>
</evidence>
<evidence type="ECO:0000256" key="6">
    <source>
        <dbReference type="ARBA" id="ARBA00023004"/>
    </source>
</evidence>
<dbReference type="InterPro" id="IPR042098">
    <property type="entry name" value="TauD-like_sf"/>
</dbReference>